<dbReference type="Proteomes" id="UP000827561">
    <property type="component" value="Segment"/>
</dbReference>
<name>A0AAE8BX95_9CAUD</name>
<dbReference type="GeneID" id="77952071"/>
<dbReference type="EMBL" id="MZ820089">
    <property type="protein sequence ID" value="QZE10869.1"/>
    <property type="molecule type" value="Genomic_DNA"/>
</dbReference>
<dbReference type="RefSeq" id="YP_010675756.1">
    <property type="nucleotide sequence ID" value="NC_071006.1"/>
</dbReference>
<protein>
    <submittedName>
        <fullName evidence="1">Exonuclease</fullName>
    </submittedName>
</protein>
<accession>A0AAE8BX95</accession>
<proteinExistence type="predicted"/>
<keyword evidence="1" id="KW-0269">Exonuclease</keyword>
<organism evidence="1 2">
    <name type="scientific">Gordonia phage ChisanaKitsune</name>
    <dbReference type="NCBI Taxonomy" id="2871538"/>
    <lineage>
        <taxon>Viruses</taxon>
        <taxon>Duplodnaviria</taxon>
        <taxon>Heunggongvirae</taxon>
        <taxon>Uroviricota</taxon>
        <taxon>Caudoviricetes</taxon>
        <taxon>Chidieberevirus</taxon>
        <taxon>Chidieberevirus chisanakitsune</taxon>
    </lineage>
</organism>
<dbReference type="GO" id="GO:0004527">
    <property type="term" value="F:exonuclease activity"/>
    <property type="evidence" value="ECO:0007669"/>
    <property type="project" value="UniProtKB-KW"/>
</dbReference>
<keyword evidence="2" id="KW-1185">Reference proteome</keyword>
<gene>
    <name evidence="1" type="primary">109</name>
    <name evidence="1" type="ORF">SEA_CHISANAKITSUNE_109</name>
</gene>
<reference evidence="1 2" key="1">
    <citation type="submission" date="2021-08" db="EMBL/GenBank/DDBJ databases">
        <authorList>
            <person name="Abebe M.A."/>
            <person name="Anderson J.Z."/>
            <person name="Burris R."/>
            <person name="Durrani M."/>
            <person name="Fetterly M.N."/>
            <person name="Fowler R.A."/>
            <person name="Friedman A."/>
            <person name="Khuong T.M."/>
            <person name="Konnor C.A."/>
            <person name="Madden B.G."/>
            <person name="Makula M.N."/>
            <person name="McTigue K."/>
            <person name="Morgan A.R."/>
            <person name="Qureshi S.I."/>
            <person name="Rainey M."/>
            <person name="Scherer A.E."/>
            <person name="Singer L."/>
            <person name="Thakar S.M."/>
            <person name="Truong P."/>
            <person name="Zaeean M.H."/>
            <person name="Balish M.F."/>
            <person name="Garlena R.A."/>
            <person name="Russell D.A."/>
            <person name="Jacobs-Sera D."/>
            <person name="Hatfull G.F."/>
        </authorList>
    </citation>
    <scope>NUCLEOTIDE SEQUENCE [LARGE SCALE GENOMIC DNA]</scope>
</reference>
<sequence>MALSIAKLVREAKRVDTIVTKPVNEWLLKHGDDAFSPHVVAYVADQIGTQPRIRTGGFSGASAGMCLRRQELAFAVDTGAEVIDPQLRNIFNDGKWRHLRWQAMLLETGTITDGEYPVFWRQKYTRGTLDGRGVVPDDHPRKEWRGKEFGFELKGVSTFQFKARKDAGLPEDKHWRQIHHYFILGGFDLFSYVMEDKTTQEFHEFVIEPDPKMLIEAQHDIDELAKAVDTKVLHPQLPDCAKQTGIDFNSCPFGKKNGPCMKALTKPPKEFIRS</sequence>
<keyword evidence="1" id="KW-0378">Hydrolase</keyword>
<evidence type="ECO:0000313" key="2">
    <source>
        <dbReference type="Proteomes" id="UP000827561"/>
    </source>
</evidence>
<dbReference type="KEGG" id="vg:77952071"/>
<keyword evidence="1" id="KW-0540">Nuclease</keyword>
<evidence type="ECO:0000313" key="1">
    <source>
        <dbReference type="EMBL" id="QZE10869.1"/>
    </source>
</evidence>